<reference evidence="1" key="1">
    <citation type="submission" date="2021-08" db="EMBL/GenBank/DDBJ databases">
        <authorList>
            <person name="Misof B."/>
            <person name="Oliver O."/>
            <person name="Podsiadlowski L."/>
            <person name="Donath A."/>
            <person name="Peters R."/>
            <person name="Mayer C."/>
            <person name="Rust J."/>
            <person name="Gunkel S."/>
            <person name="Lesny P."/>
            <person name="Martin S."/>
            <person name="Oeyen J.P."/>
            <person name="Petersen M."/>
            <person name="Panagiotis P."/>
            <person name="Wilbrandt J."/>
            <person name="Tanja T."/>
        </authorList>
    </citation>
    <scope>NUCLEOTIDE SEQUENCE</scope>
    <source>
        <strain evidence="1">GBR_01_08_01A</strain>
        <tissue evidence="1">Thorax + abdomen</tissue>
    </source>
</reference>
<name>A0AAD9RDE9_9HYME</name>
<evidence type="ECO:0008006" key="3">
    <source>
        <dbReference type="Google" id="ProtNLM"/>
    </source>
</evidence>
<dbReference type="EMBL" id="JAIFRP010004244">
    <property type="protein sequence ID" value="KAK2577599.1"/>
    <property type="molecule type" value="Genomic_DNA"/>
</dbReference>
<proteinExistence type="predicted"/>
<comment type="caution">
    <text evidence="1">The sequence shown here is derived from an EMBL/GenBank/DDBJ whole genome shotgun (WGS) entry which is preliminary data.</text>
</comment>
<protein>
    <recommendedName>
        <fullName evidence="3">Peptidase aspartic putative domain-containing protein</fullName>
    </recommendedName>
</protein>
<dbReference type="PANTHER" id="PTHR47331:SF1">
    <property type="entry name" value="GAG-LIKE PROTEIN"/>
    <property type="match status" value="1"/>
</dbReference>
<organism evidence="1 2">
    <name type="scientific">Odynerus spinipes</name>
    <dbReference type="NCBI Taxonomy" id="1348599"/>
    <lineage>
        <taxon>Eukaryota</taxon>
        <taxon>Metazoa</taxon>
        <taxon>Ecdysozoa</taxon>
        <taxon>Arthropoda</taxon>
        <taxon>Hexapoda</taxon>
        <taxon>Insecta</taxon>
        <taxon>Pterygota</taxon>
        <taxon>Neoptera</taxon>
        <taxon>Endopterygota</taxon>
        <taxon>Hymenoptera</taxon>
        <taxon>Apocrita</taxon>
        <taxon>Aculeata</taxon>
        <taxon>Vespoidea</taxon>
        <taxon>Vespidae</taxon>
        <taxon>Eumeninae</taxon>
        <taxon>Odynerus</taxon>
    </lineage>
</organism>
<gene>
    <name evidence="1" type="ORF">KPH14_012710</name>
</gene>
<evidence type="ECO:0000313" key="1">
    <source>
        <dbReference type="EMBL" id="KAK2577599.1"/>
    </source>
</evidence>
<keyword evidence="2" id="KW-1185">Reference proteome</keyword>
<accession>A0AAD9RDE9</accession>
<dbReference type="AlphaFoldDB" id="A0AAD9RDE9"/>
<reference evidence="1" key="2">
    <citation type="journal article" date="2023" name="Commun. Biol.">
        <title>Intrasexual cuticular hydrocarbon dimorphism in a wasp sheds light on hydrocarbon biosynthesis genes in Hymenoptera.</title>
        <authorList>
            <person name="Moris V.C."/>
            <person name="Podsiadlowski L."/>
            <person name="Martin S."/>
            <person name="Oeyen J.P."/>
            <person name="Donath A."/>
            <person name="Petersen M."/>
            <person name="Wilbrandt J."/>
            <person name="Misof B."/>
            <person name="Liedtke D."/>
            <person name="Thamm M."/>
            <person name="Scheiner R."/>
            <person name="Schmitt T."/>
            <person name="Niehuis O."/>
        </authorList>
    </citation>
    <scope>NUCLEOTIDE SEQUENCE</scope>
    <source>
        <strain evidence="1">GBR_01_08_01A</strain>
    </source>
</reference>
<sequence>MQAEASHASTYRARKRCRSIATSEGLLSTAIVNILDRENKSHTCRLLLDPGSQKHFLTYKLPNKLRLTKRPVNLPVTGVELMQTSVKASVMTSIQSRVSNYSATMQFFLLSKATNWLPSQQFSLKNIKIPSHVKLADPKFNTPAEADGILGIGLFYGLLRTGQISLLDDSIILQNSHLGWIVGNHEKPRIIRSAVCNVATFGIEEQLAKFWIIEQGPEENAMSVEEKACEEHYRNHTRRDESTGKYTVRLPFRDNSDGLGESYANALRRFHSLERSLSRKQETKEQYVTFMKEFLELGHMSEVNNRPLLKATIIFTASRGNEAIESND</sequence>
<dbReference type="PANTHER" id="PTHR47331">
    <property type="entry name" value="PHD-TYPE DOMAIN-CONTAINING PROTEIN"/>
    <property type="match status" value="1"/>
</dbReference>
<evidence type="ECO:0000313" key="2">
    <source>
        <dbReference type="Proteomes" id="UP001258017"/>
    </source>
</evidence>
<dbReference type="Proteomes" id="UP001258017">
    <property type="component" value="Unassembled WGS sequence"/>
</dbReference>